<feature type="compositionally biased region" description="Basic and acidic residues" evidence="3">
    <location>
        <begin position="1080"/>
        <end position="1095"/>
    </location>
</feature>
<dbReference type="PROSITE" id="PS50076">
    <property type="entry name" value="DNAJ_2"/>
    <property type="match status" value="1"/>
</dbReference>
<dbReference type="GO" id="GO:0031982">
    <property type="term" value="C:vesicle"/>
    <property type="evidence" value="ECO:0007669"/>
    <property type="project" value="TreeGrafter"/>
</dbReference>
<dbReference type="SUPFAM" id="SSF46565">
    <property type="entry name" value="Chaperone J-domain"/>
    <property type="match status" value="1"/>
</dbReference>
<feature type="region of interest" description="Disordered" evidence="3">
    <location>
        <begin position="1225"/>
        <end position="1263"/>
    </location>
</feature>
<dbReference type="InterPro" id="IPR036869">
    <property type="entry name" value="J_dom_sf"/>
</dbReference>
<evidence type="ECO:0000259" key="4">
    <source>
        <dbReference type="PROSITE" id="PS50076"/>
    </source>
</evidence>
<dbReference type="GO" id="GO:0072583">
    <property type="term" value="P:clathrin-dependent endocytosis"/>
    <property type="evidence" value="ECO:0007669"/>
    <property type="project" value="TreeGrafter"/>
</dbReference>
<feature type="region of interest" description="Disordered" evidence="3">
    <location>
        <begin position="1450"/>
        <end position="1487"/>
    </location>
</feature>
<feature type="region of interest" description="Disordered" evidence="3">
    <location>
        <begin position="1013"/>
        <end position="1034"/>
    </location>
</feature>
<dbReference type="EMBL" id="JAINDJ010000004">
    <property type="protein sequence ID" value="KAG9449690.1"/>
    <property type="molecule type" value="Genomic_DNA"/>
</dbReference>
<gene>
    <name evidence="5" type="ORF">H6P81_009655</name>
</gene>
<sequence>MADFQQSLFTKRKVSNGNAYDDVFGGPPKYSVPSLPSRVDDYSEIFGNFFAPRTSSIPLLDFPLLDEDQACLDVPDSKFDYTQVFGAFDAADFAVPYEELFSERQAQQHPSTNSWSHIEEATQQVPEVVSTAPLEQDDQGFFTSLKAKQSFSNGTSEHLYNGSKQFSVSYNKSNQGGKREPLSGTTHIAHLHDVSGFSVLIDSCLPTNDNKYESSVAPKHDLSPKGDSNVESIEEHHFREISSDILGSDEVEKMSDNEIKPDEKHLYTKQIDEEDALDSGNTDTDCFSNQMPSVQKASLKQIHLQDNAVEGATAGDQHTSCNPVPDLPPVGDNPFEKVVFLTISDINLRTQPSQLPPPSRPPPKLVNSTKLNASRSEVYSRRPMKTTETYHFGSSFDTYTLQDNDASPPFFDVEVDASSAAAAAMREAMEKAQAKLKSAKESMERKKDGYQGRMKLNLYEDKNIKEQRMSKTTRDNHTLKDEEALDSCARWSSDFKHFARVDRWKMMSTADIASDYERKMDLTEVTAASKDKWHGKNFTGSHEALHQEKRASDWKVEKQYYELINNEKAFKLAADQENYEMNLETVGWNPMGVSIKEEDILEKNEKFKAFNEPYLQEDRDQKPKGGKTACKLEDNGNVTRPYAQDREIEKNEKNFQTSQEDLKQSVRWKVDKMVRGHNDYDYGTNIGCGKEKGEKGLKQAFEHEKEKKRQEVAHDCVADENRQKVAHMHKGEEQSLKATYEHEEKEKGLKATREQEEEKSLEAACKREEEEKSLEAACKPEEEEKRLKAVSGREEEDKRLKAACGREVVRRLKGACEHKVEEKRLKVASEYEEVEKRPKSACEHEKEERRVKADRKCEEQGNGLKAAWELEAEEKKLKAPLECGEEEKRPKAACERDDEVMRLKASSELEEEKKLEVTRKLEDEKQRLESAFAYKEKKMFNAAWVQHVQEEKGPKETHECQEDGLKYTFEAEEEHKSSTVVHVEEENRLKANCAKRLESDTVKTSLGCEVQEKIKEDNQSEKERLNYEPEEDNNSKRVYDVCDTKRYGKNSKETKDTCKQGIDSKLVEVVEWEVNGAELKPLHTGEENEEDEKKKPTVGQQEENEKLMTMSKTGHGCDVNEKQGRGNEKQKEVQDIGLIENRNRCAVDTSLLEDKTNGRGLDESRVGGGHDGNATMLKAAYKDLEGKETGNKQAITCEEVENMKEGVSIPLWSGEGKISKVIHDAHKQTDNAKARKTDQATMKQEKNDDKQKGVREANGLMKNQNSVDECMISLDKDKGSNSLTAGREIINEAENRTRETVQFDCSTNGGEKIVKTPQLAQDRGREEKVMDKTCDRVEREKEERLSRERELEKERLRKLEEEREREREREKDRLAVERATREARERAATEARERAERAAVERALAEARQRALADARERAERASLAEKASNEAARLKAERAAVERATAEARERAAEKAAERAAERTAARDKTDGALRQNQAPDIQVFRGTQGDSALRCKARLERHQRTVERAAKALAEKNLRDVLVQREQAERNRLAETLDADIRRWANGKEGNLRALLSTLQYILGPESGWQPIPLTDVITAVAVKRAYRKATLCVHPDKLQQRGATIQQKYICEKVFDLLKEAWNRFNSEER</sequence>
<feature type="compositionally biased region" description="Basic and acidic residues" evidence="3">
    <location>
        <begin position="1322"/>
        <end position="1392"/>
    </location>
</feature>
<feature type="region of interest" description="Disordered" evidence="3">
    <location>
        <begin position="349"/>
        <end position="368"/>
    </location>
</feature>
<keyword evidence="6" id="KW-1185">Reference proteome</keyword>
<reference evidence="5 6" key="1">
    <citation type="submission" date="2021-07" db="EMBL/GenBank/DDBJ databases">
        <title>The Aristolochia fimbriata genome: insights into angiosperm evolution, floral development and chemical biosynthesis.</title>
        <authorList>
            <person name="Jiao Y."/>
        </authorList>
    </citation>
    <scope>NUCLEOTIDE SEQUENCE [LARGE SCALE GENOMIC DNA]</scope>
    <source>
        <strain evidence="5">IBCAS-2021</strain>
        <tissue evidence="5">Leaf</tissue>
    </source>
</reference>
<feature type="compositionally biased region" description="Pro residues" evidence="3">
    <location>
        <begin position="354"/>
        <end position="364"/>
    </location>
</feature>
<feature type="coiled-coil region" evidence="2">
    <location>
        <begin position="1498"/>
        <end position="1533"/>
    </location>
</feature>
<comment type="caution">
    <text evidence="5">The sequence shown here is derived from an EMBL/GenBank/DDBJ whole genome shotgun (WGS) entry which is preliminary data.</text>
</comment>
<dbReference type="GO" id="GO:0030276">
    <property type="term" value="F:clathrin binding"/>
    <property type="evidence" value="ECO:0007669"/>
    <property type="project" value="TreeGrafter"/>
</dbReference>
<feature type="region of interest" description="Disordered" evidence="3">
    <location>
        <begin position="1308"/>
        <end position="1392"/>
    </location>
</feature>
<evidence type="ECO:0000256" key="2">
    <source>
        <dbReference type="SAM" id="Coils"/>
    </source>
</evidence>
<dbReference type="Proteomes" id="UP000825729">
    <property type="component" value="Unassembled WGS sequence"/>
</dbReference>
<dbReference type="Gene3D" id="1.10.287.110">
    <property type="entry name" value="DnaJ domain"/>
    <property type="match status" value="1"/>
</dbReference>
<dbReference type="GO" id="GO:0072318">
    <property type="term" value="P:clathrin coat disassembly"/>
    <property type="evidence" value="ECO:0007669"/>
    <property type="project" value="TreeGrafter"/>
</dbReference>
<evidence type="ECO:0000313" key="5">
    <source>
        <dbReference type="EMBL" id="KAG9449690.1"/>
    </source>
</evidence>
<dbReference type="FunFam" id="1.10.287.110:FF:000009">
    <property type="entry name" value="Auxilin-related protein 1"/>
    <property type="match status" value="1"/>
</dbReference>
<evidence type="ECO:0000313" key="6">
    <source>
        <dbReference type="Proteomes" id="UP000825729"/>
    </source>
</evidence>
<dbReference type="PANTHER" id="PTHR23172:SF87">
    <property type="entry name" value="CHAPERONE DNAJ-DOMAIN SUPERFAMILY PROTEIN"/>
    <property type="match status" value="1"/>
</dbReference>
<evidence type="ECO:0000256" key="1">
    <source>
        <dbReference type="ARBA" id="ARBA00023054"/>
    </source>
</evidence>
<feature type="region of interest" description="Disordered" evidence="3">
    <location>
        <begin position="613"/>
        <end position="635"/>
    </location>
</feature>
<proteinExistence type="predicted"/>
<feature type="domain" description="J" evidence="4">
    <location>
        <begin position="1569"/>
        <end position="1633"/>
    </location>
</feature>
<feature type="region of interest" description="Disordered" evidence="3">
    <location>
        <begin position="726"/>
        <end position="792"/>
    </location>
</feature>
<dbReference type="InterPro" id="IPR001623">
    <property type="entry name" value="DnaJ_domain"/>
</dbReference>
<protein>
    <recommendedName>
        <fullName evidence="4">J domain-containing protein</fullName>
    </recommendedName>
</protein>
<feature type="compositionally biased region" description="Basic and acidic residues" evidence="3">
    <location>
        <begin position="1225"/>
        <end position="1255"/>
    </location>
</feature>
<dbReference type="GO" id="GO:0005737">
    <property type="term" value="C:cytoplasm"/>
    <property type="evidence" value="ECO:0007669"/>
    <property type="project" value="TreeGrafter"/>
</dbReference>
<keyword evidence="1 2" id="KW-0175">Coiled coil</keyword>
<feature type="coiled-coil region" evidence="2">
    <location>
        <begin position="422"/>
        <end position="449"/>
    </location>
</feature>
<dbReference type="PANTHER" id="PTHR23172">
    <property type="entry name" value="AUXILIN/CYCLIN G-ASSOCIATED KINASE-RELATED"/>
    <property type="match status" value="1"/>
</dbReference>
<feature type="region of interest" description="Disordered" evidence="3">
    <location>
        <begin position="1077"/>
        <end position="1135"/>
    </location>
</feature>
<accession>A0AAV7ELK3</accession>
<feature type="compositionally biased region" description="Basic and acidic residues" evidence="3">
    <location>
        <begin position="1450"/>
        <end position="1473"/>
    </location>
</feature>
<feature type="compositionally biased region" description="Basic and acidic residues" evidence="3">
    <location>
        <begin position="1118"/>
        <end position="1134"/>
    </location>
</feature>
<organism evidence="5 6">
    <name type="scientific">Aristolochia fimbriata</name>
    <name type="common">White veined hardy Dutchman's pipe vine</name>
    <dbReference type="NCBI Taxonomy" id="158543"/>
    <lineage>
        <taxon>Eukaryota</taxon>
        <taxon>Viridiplantae</taxon>
        <taxon>Streptophyta</taxon>
        <taxon>Embryophyta</taxon>
        <taxon>Tracheophyta</taxon>
        <taxon>Spermatophyta</taxon>
        <taxon>Magnoliopsida</taxon>
        <taxon>Magnoliidae</taxon>
        <taxon>Piperales</taxon>
        <taxon>Aristolochiaceae</taxon>
        <taxon>Aristolochia</taxon>
    </lineage>
</organism>
<name>A0AAV7ELK3_ARIFI</name>
<evidence type="ECO:0000256" key="3">
    <source>
        <dbReference type="SAM" id="MobiDB-lite"/>
    </source>
</evidence>